<keyword evidence="13" id="KW-1185">Reference proteome</keyword>
<dbReference type="InterPro" id="IPR019775">
    <property type="entry name" value="WD40_repeat_CS"/>
</dbReference>
<evidence type="ECO:0000313" key="12">
    <source>
        <dbReference type="EMBL" id="CEG39859.1"/>
    </source>
</evidence>
<dbReference type="Gene3D" id="3.30.60.190">
    <property type="match status" value="1"/>
</dbReference>
<evidence type="ECO:0000256" key="1">
    <source>
        <dbReference type="ARBA" id="ARBA00022553"/>
    </source>
</evidence>
<dbReference type="GO" id="GO:0070761">
    <property type="term" value="C:pre-snoRNP complex"/>
    <property type="evidence" value="ECO:0007669"/>
    <property type="project" value="TreeGrafter"/>
</dbReference>
<keyword evidence="2 9" id="KW-0853">WD repeat</keyword>
<dbReference type="SUPFAM" id="SSF144232">
    <property type="entry name" value="HIT/MYND zinc finger-like"/>
    <property type="match status" value="1"/>
</dbReference>
<dbReference type="GO" id="GO:0008270">
    <property type="term" value="F:zinc ion binding"/>
    <property type="evidence" value="ECO:0007669"/>
    <property type="project" value="UniProtKB-UniRule"/>
</dbReference>
<evidence type="ECO:0000256" key="10">
    <source>
        <dbReference type="PROSITE-ProRule" id="PRU00453"/>
    </source>
</evidence>
<name>A0A0N7L4X1_PLAHL</name>
<keyword evidence="6" id="KW-0862">Zinc</keyword>
<dbReference type="OrthoDB" id="272357at2759"/>
<dbReference type="InterPro" id="IPR057721">
    <property type="entry name" value="BCD1_alpha/beta"/>
</dbReference>
<dbReference type="GO" id="GO:0000492">
    <property type="term" value="P:box C/D snoRNP assembly"/>
    <property type="evidence" value="ECO:0007669"/>
    <property type="project" value="TreeGrafter"/>
</dbReference>
<dbReference type="InterPro" id="IPR051639">
    <property type="entry name" value="BCD1"/>
</dbReference>
<dbReference type="InterPro" id="IPR015943">
    <property type="entry name" value="WD40/YVTN_repeat-like_dom_sf"/>
</dbReference>
<dbReference type="CDD" id="cd23023">
    <property type="entry name" value="zf-HIT_BCD1"/>
    <property type="match status" value="1"/>
</dbReference>
<comment type="function">
    <text evidence="7">Required for box C/D snoRNAs accumulation involved in snoRNA processing, snoRNA transport to the nucleolus and ribosome biogenesis.</text>
</comment>
<dbReference type="Gene3D" id="2.130.10.10">
    <property type="entry name" value="YVTN repeat-like/Quinoprotein amine dehydrogenase"/>
    <property type="match status" value="1"/>
</dbReference>
<feature type="domain" description="HIT-type" evidence="11">
    <location>
        <begin position="39"/>
        <end position="73"/>
    </location>
</feature>
<sequence>MDDKNNIRLMNDFSNKRALDDAETETKGQPKSKNAVMRCSGCGNSDVKYRCPRCERITCSLMCCLAHKKQHDCNGKRDRTKFVDVKKFTDADLSSDFFFLEEVSRSTNSAQRSHRHLNANARRYNSNKKRKVVMGTSINPDIPSDWLARFPTAVQVFAEHAVKRGVALTLLPSGMSKRVRNSSYMNTKANTMFWRVEWAFPSAEVSMSLFEERANEQYTLCALLQKYLNPSMENVATRGKLKKYAVTNWEKNILLLLRREFTPASQPQFYRLDGNQSLESNLKRKAIVEFPVIIVALVTDADKYPMAHDVIETISSTPVSANEPQVHSENQDMGTVTLSDKILSEETQTDAAQKGASRGNASHCSLIATKYIINILPKRTLSDNMATSWFMDPELKPTSYSASYICNNLSKHGEMLVYASLDDVVYVDTTQHISYQTHKLPCSEKSAVHQVRFCTIKKLVVIVVASDNGIQIYNSTGEKILSEMAAMDLVGGDINGDSLYCQGICSVYSKEPRLVVGTSVGKLVVIGKEEECKDGDELSVFQVCKTLAEHEEAICCVESSFDGTLLASSDMSGLILIRNPGCRYEITHRIMNAGDFATSITLMAENWLLAGFLTGCLRLYHPESFHIHAEVAAHTRAITALDAQNEFAVSVSEDTFINIWEVSSGKPGAGPRVKLVSSQVVPNDLLTGVAFASANSLWTTAYDSTHLKFWSPK</sequence>
<keyword evidence="1" id="KW-0597">Phosphoprotein</keyword>
<dbReference type="PROSITE" id="PS00678">
    <property type="entry name" value="WD_REPEATS_1"/>
    <property type="match status" value="1"/>
</dbReference>
<dbReference type="STRING" id="4781.A0A0N7L4X1"/>
<evidence type="ECO:0000313" key="13">
    <source>
        <dbReference type="Proteomes" id="UP000054928"/>
    </source>
</evidence>
<keyword evidence="3" id="KW-0479">Metal-binding</keyword>
<keyword evidence="5 10" id="KW-0863">Zinc-finger</keyword>
<evidence type="ECO:0000256" key="5">
    <source>
        <dbReference type="ARBA" id="ARBA00022771"/>
    </source>
</evidence>
<dbReference type="GeneID" id="36405145"/>
<evidence type="ECO:0000256" key="9">
    <source>
        <dbReference type="PROSITE-ProRule" id="PRU00221"/>
    </source>
</evidence>
<evidence type="ECO:0000256" key="3">
    <source>
        <dbReference type="ARBA" id="ARBA00022723"/>
    </source>
</evidence>
<dbReference type="InterPro" id="IPR036322">
    <property type="entry name" value="WD40_repeat_dom_sf"/>
</dbReference>
<proteinExistence type="inferred from homology"/>
<evidence type="ECO:0000256" key="7">
    <source>
        <dbReference type="ARBA" id="ARBA00049598"/>
    </source>
</evidence>
<dbReference type="InterPro" id="IPR001680">
    <property type="entry name" value="WD40_rpt"/>
</dbReference>
<dbReference type="AlphaFoldDB" id="A0A0N7L4X1"/>
<evidence type="ECO:0000256" key="8">
    <source>
        <dbReference type="ARBA" id="ARBA00049654"/>
    </source>
</evidence>
<dbReference type="Pfam" id="PF21031">
    <property type="entry name" value="WDR54"/>
    <property type="match status" value="1"/>
</dbReference>
<dbReference type="PANTHER" id="PTHR13483">
    <property type="entry name" value="BOX C_D SNORNA PROTEIN 1-RELATED"/>
    <property type="match status" value="1"/>
</dbReference>
<evidence type="ECO:0000256" key="6">
    <source>
        <dbReference type="ARBA" id="ARBA00022833"/>
    </source>
</evidence>
<reference evidence="13" key="1">
    <citation type="submission" date="2014-09" db="EMBL/GenBank/DDBJ databases">
        <authorList>
            <person name="Sharma Rahul"/>
            <person name="Thines Marco"/>
        </authorList>
    </citation>
    <scope>NUCLEOTIDE SEQUENCE [LARGE SCALE GENOMIC DNA]</scope>
</reference>
<dbReference type="SMART" id="SM00320">
    <property type="entry name" value="WD40"/>
    <property type="match status" value="5"/>
</dbReference>
<accession>A0A0N7L4X1</accession>
<dbReference type="InterPro" id="IPR007529">
    <property type="entry name" value="Znf_HIT"/>
</dbReference>
<dbReference type="GO" id="GO:0048254">
    <property type="term" value="P:snoRNA localization"/>
    <property type="evidence" value="ECO:0007669"/>
    <property type="project" value="TreeGrafter"/>
</dbReference>
<feature type="repeat" description="WD" evidence="9">
    <location>
        <begin position="631"/>
        <end position="666"/>
    </location>
</feature>
<dbReference type="PROSITE" id="PS50082">
    <property type="entry name" value="WD_REPEATS_2"/>
    <property type="match status" value="1"/>
</dbReference>
<dbReference type="Proteomes" id="UP000054928">
    <property type="component" value="Unassembled WGS sequence"/>
</dbReference>
<evidence type="ECO:0000256" key="4">
    <source>
        <dbReference type="ARBA" id="ARBA00022737"/>
    </source>
</evidence>
<dbReference type="GO" id="GO:0000463">
    <property type="term" value="P:maturation of LSU-rRNA from tricistronic rRNA transcript (SSU-rRNA, 5.8S rRNA, LSU-rRNA)"/>
    <property type="evidence" value="ECO:0007669"/>
    <property type="project" value="TreeGrafter"/>
</dbReference>
<dbReference type="GO" id="GO:0005634">
    <property type="term" value="C:nucleus"/>
    <property type="evidence" value="ECO:0007669"/>
    <property type="project" value="TreeGrafter"/>
</dbReference>
<dbReference type="PANTHER" id="PTHR13483:SF3">
    <property type="entry name" value="BOX C_D SNORNA PROTEIN 1"/>
    <property type="match status" value="1"/>
</dbReference>
<evidence type="ECO:0000259" key="11">
    <source>
        <dbReference type="PROSITE" id="PS51083"/>
    </source>
</evidence>
<dbReference type="PROSITE" id="PS51083">
    <property type="entry name" value="ZF_HIT"/>
    <property type="match status" value="1"/>
</dbReference>
<protein>
    <submittedName>
        <fullName evidence="12">Uncharacterized conserved protein</fullName>
    </submittedName>
</protein>
<dbReference type="EMBL" id="CCYD01000442">
    <property type="protein sequence ID" value="CEG39859.1"/>
    <property type="molecule type" value="Genomic_DNA"/>
</dbReference>
<comment type="similarity">
    <text evidence="8">Belongs to the BCD1 family.</text>
</comment>
<dbReference type="SUPFAM" id="SSF50978">
    <property type="entry name" value="WD40 repeat-like"/>
    <property type="match status" value="1"/>
</dbReference>
<dbReference type="RefSeq" id="XP_024576228.1">
    <property type="nucleotide sequence ID" value="XM_024725452.1"/>
</dbReference>
<keyword evidence="4" id="KW-0677">Repeat</keyword>
<evidence type="ECO:0000256" key="2">
    <source>
        <dbReference type="ARBA" id="ARBA00022574"/>
    </source>
</evidence>
<dbReference type="InterPro" id="IPR049546">
    <property type="entry name" value="WDR54_beta_prop"/>
</dbReference>
<dbReference type="Pfam" id="PF25790">
    <property type="entry name" value="BCD1"/>
    <property type="match status" value="1"/>
</dbReference>
<organism evidence="12 13">
    <name type="scientific">Plasmopara halstedii</name>
    <name type="common">Downy mildew of sunflower</name>
    <dbReference type="NCBI Taxonomy" id="4781"/>
    <lineage>
        <taxon>Eukaryota</taxon>
        <taxon>Sar</taxon>
        <taxon>Stramenopiles</taxon>
        <taxon>Oomycota</taxon>
        <taxon>Peronosporomycetes</taxon>
        <taxon>Peronosporales</taxon>
        <taxon>Peronosporaceae</taxon>
        <taxon>Plasmopara</taxon>
    </lineage>
</organism>